<evidence type="ECO:0000313" key="4">
    <source>
        <dbReference type="Proteomes" id="UP000501982"/>
    </source>
</evidence>
<dbReference type="AlphaFoldDB" id="A0A7L5EFX4"/>
<evidence type="ECO:0000256" key="1">
    <source>
        <dbReference type="ARBA" id="ARBA00010201"/>
    </source>
</evidence>
<dbReference type="GO" id="GO:0002161">
    <property type="term" value="F:aminoacyl-tRNA deacylase activity"/>
    <property type="evidence" value="ECO:0007669"/>
    <property type="project" value="InterPro"/>
</dbReference>
<dbReference type="PANTHER" id="PTHR31423">
    <property type="entry name" value="YBAK DOMAIN-CONTAINING PROTEIN"/>
    <property type="match status" value="1"/>
</dbReference>
<dbReference type="PANTHER" id="PTHR31423:SF3">
    <property type="entry name" value="PROLYL-TRNA SYNTHETASE ASSOCIATED DOMAIN-CONTAINING PROTEIN 1-RELATED"/>
    <property type="match status" value="1"/>
</dbReference>
<accession>A0A7L5EFX4</accession>
<comment type="similarity">
    <text evidence="1">Belongs to the PRORSD1 family.</text>
</comment>
<dbReference type="SUPFAM" id="SSF55826">
    <property type="entry name" value="YbaK/ProRS associated domain"/>
    <property type="match status" value="1"/>
</dbReference>
<protein>
    <submittedName>
        <fullName evidence="3">Prolyl-tRNA synthetase associated domain-containing protein</fullName>
    </submittedName>
</protein>
<dbReference type="EMBL" id="CP051672">
    <property type="protein sequence ID" value="QJE30051.1"/>
    <property type="molecule type" value="Genomic_DNA"/>
</dbReference>
<dbReference type="Gene3D" id="3.90.960.10">
    <property type="entry name" value="YbaK/aminoacyl-tRNA synthetase-associated domain"/>
    <property type="match status" value="1"/>
</dbReference>
<dbReference type="RefSeq" id="WP_170106175.1">
    <property type="nucleotide sequence ID" value="NZ_CP051672.1"/>
</dbReference>
<name>A0A7L5EFX4_PARDI</name>
<dbReference type="Pfam" id="PF04073">
    <property type="entry name" value="tRNA_edit"/>
    <property type="match status" value="1"/>
</dbReference>
<dbReference type="Proteomes" id="UP000501982">
    <property type="component" value="Chromosome"/>
</dbReference>
<keyword evidence="3" id="KW-0436">Ligase</keyword>
<dbReference type="FunFam" id="3.90.960.10:FF:000005">
    <property type="entry name" value="Putative prolyl-tRNA synthetase"/>
    <property type="match status" value="1"/>
</dbReference>
<reference evidence="3 4" key="1">
    <citation type="submission" date="2020-04" db="EMBL/GenBank/DDBJ databases">
        <title>Complete Genomes and Methylome analysis of CBBP consortium that reverse antibiotic-induced susceptibility to vancomycin-resistant Enterococcus faecium infection.</title>
        <authorList>
            <person name="Fomenkov A."/>
            <person name="Zhang Z."/>
            <person name="Pamer E."/>
            <person name="Roberts R.J."/>
        </authorList>
    </citation>
    <scope>NUCLEOTIDE SEQUENCE [LARGE SCALE GENOMIC DNA]</scope>
    <source>
        <strain evidence="4">CBBP</strain>
    </source>
</reference>
<gene>
    <name evidence="3" type="ORF">HHO38_17935</name>
</gene>
<feature type="domain" description="YbaK/aminoacyl-tRNA synthetase-associated" evidence="2">
    <location>
        <begin position="25"/>
        <end position="151"/>
    </location>
</feature>
<keyword evidence="3" id="KW-0030">Aminoacyl-tRNA synthetase</keyword>
<proteinExistence type="inferred from homology"/>
<dbReference type="InterPro" id="IPR036754">
    <property type="entry name" value="YbaK/aa-tRNA-synt-asso_dom_sf"/>
</dbReference>
<dbReference type="InterPro" id="IPR040285">
    <property type="entry name" value="ProX/PRXD1"/>
</dbReference>
<sequence length="166" mass="18908">MDSEARKKVFEYLNRLEIGFECHEHPAVATVEAAMQYCAGMEDVTHCKNLFLRNRKGDRYYLVILEWSKKPDIRSLGQKTGQRRLSFASPERMETLLGLSPGSVSLFGVINDTGHAVHLILDKELYSARKLSFHPNDNTASLVISNSGFHRFLEHCGNSYEFVELL</sequence>
<evidence type="ECO:0000259" key="2">
    <source>
        <dbReference type="Pfam" id="PF04073"/>
    </source>
</evidence>
<dbReference type="CDD" id="cd04335">
    <property type="entry name" value="PrdX_deacylase"/>
    <property type="match status" value="1"/>
</dbReference>
<dbReference type="InterPro" id="IPR007214">
    <property type="entry name" value="YbaK/aa-tRNA-synth-assoc-dom"/>
</dbReference>
<organism evidence="3 4">
    <name type="scientific">Parabacteroides distasonis</name>
    <dbReference type="NCBI Taxonomy" id="823"/>
    <lineage>
        <taxon>Bacteria</taxon>
        <taxon>Pseudomonadati</taxon>
        <taxon>Bacteroidota</taxon>
        <taxon>Bacteroidia</taxon>
        <taxon>Bacteroidales</taxon>
        <taxon>Tannerellaceae</taxon>
        <taxon>Parabacteroides</taxon>
    </lineage>
</organism>
<dbReference type="GO" id="GO:0004812">
    <property type="term" value="F:aminoacyl-tRNA ligase activity"/>
    <property type="evidence" value="ECO:0007669"/>
    <property type="project" value="UniProtKB-KW"/>
</dbReference>
<evidence type="ECO:0000313" key="3">
    <source>
        <dbReference type="EMBL" id="QJE30051.1"/>
    </source>
</evidence>